<dbReference type="Gene3D" id="3.40.50.720">
    <property type="entry name" value="NAD(P)-binding Rossmann-like Domain"/>
    <property type="match status" value="1"/>
</dbReference>
<reference evidence="2" key="1">
    <citation type="journal article" date="2019" name="Int. J. Syst. Evol. Microbiol.">
        <title>The Global Catalogue of Microorganisms (GCM) 10K type strain sequencing project: providing services to taxonomists for standard genome sequencing and annotation.</title>
        <authorList>
            <consortium name="The Broad Institute Genomics Platform"/>
            <consortium name="The Broad Institute Genome Sequencing Center for Infectious Disease"/>
            <person name="Wu L."/>
            <person name="Ma J."/>
        </authorList>
    </citation>
    <scope>NUCLEOTIDE SEQUENCE [LARGE SCALE GENOMIC DNA]</scope>
    <source>
        <strain evidence="2">NBRC 103632</strain>
    </source>
</reference>
<keyword evidence="2" id="KW-1185">Reference proteome</keyword>
<name>A0ABV9EY31_9SPHN</name>
<comment type="caution">
    <text evidence="1">The sequence shown here is derived from an EMBL/GenBank/DDBJ whole genome shotgun (WGS) entry which is preliminary data.</text>
</comment>
<dbReference type="RefSeq" id="WP_380804391.1">
    <property type="nucleotide sequence ID" value="NZ_JBHSFZ010000019.1"/>
</dbReference>
<proteinExistence type="predicted"/>
<dbReference type="EMBL" id="JBHSFZ010000019">
    <property type="protein sequence ID" value="MFC4594551.1"/>
    <property type="molecule type" value="Genomic_DNA"/>
</dbReference>
<accession>A0ABV9EY31</accession>
<gene>
    <name evidence="1" type="ORF">ACFO3E_10175</name>
</gene>
<evidence type="ECO:0000313" key="2">
    <source>
        <dbReference type="Proteomes" id="UP001595957"/>
    </source>
</evidence>
<dbReference type="InterPro" id="IPR036291">
    <property type="entry name" value="NAD(P)-bd_dom_sf"/>
</dbReference>
<dbReference type="Proteomes" id="UP001595957">
    <property type="component" value="Unassembled WGS sequence"/>
</dbReference>
<protein>
    <submittedName>
        <fullName evidence="1">NADPH-dependent F420 reductase</fullName>
    </submittedName>
</protein>
<organism evidence="1 2">
    <name type="scientific">Sphingobium tyrosinilyticum</name>
    <dbReference type="NCBI Taxonomy" id="2715436"/>
    <lineage>
        <taxon>Bacteria</taxon>
        <taxon>Pseudomonadati</taxon>
        <taxon>Pseudomonadota</taxon>
        <taxon>Alphaproteobacteria</taxon>
        <taxon>Sphingomonadales</taxon>
        <taxon>Sphingomonadaceae</taxon>
        <taxon>Sphingobium</taxon>
    </lineage>
</organism>
<evidence type="ECO:0000313" key="1">
    <source>
        <dbReference type="EMBL" id="MFC4594551.1"/>
    </source>
</evidence>
<sequence>MVKAFNAAPAYTQAKRGKPSGTLGRIALPVAGDDARGKTIAMQLVDDAGFDPVDAGRLADSWRQQPGTPAYCTELTRDELQKALAQADKDMAPQQRETLIKYFFESGATLSHDDVIAKNLAGTAPK</sequence>
<dbReference type="SUPFAM" id="SSF51735">
    <property type="entry name" value="NAD(P)-binding Rossmann-fold domains"/>
    <property type="match status" value="1"/>
</dbReference>